<gene>
    <name evidence="3" type="ORF">GCM10025881_32940</name>
</gene>
<evidence type="ECO:0000313" key="3">
    <source>
        <dbReference type="EMBL" id="GMA96470.1"/>
    </source>
</evidence>
<evidence type="ECO:0000313" key="4">
    <source>
        <dbReference type="Proteomes" id="UP001157034"/>
    </source>
</evidence>
<dbReference type="Gene3D" id="3.40.50.720">
    <property type="entry name" value="NAD(P)-binding Rossmann-like Domain"/>
    <property type="match status" value="1"/>
</dbReference>
<accession>A0ABQ6KA56</accession>
<dbReference type="RefSeq" id="WP_284255037.1">
    <property type="nucleotide sequence ID" value="NZ_BAAAQO010000004.1"/>
</dbReference>
<dbReference type="PANTHER" id="PTHR43639:SF1">
    <property type="entry name" value="SHORT-CHAIN DEHYDROGENASE_REDUCTASE FAMILY PROTEIN"/>
    <property type="match status" value="1"/>
</dbReference>
<name>A0ABQ6KA56_9MICO</name>
<dbReference type="PANTHER" id="PTHR43639">
    <property type="entry name" value="OXIDOREDUCTASE, SHORT-CHAIN DEHYDROGENASE/REDUCTASE FAMILY (AFU_ORTHOLOGUE AFUA_5G02870)"/>
    <property type="match status" value="1"/>
</dbReference>
<proteinExistence type="inferred from homology"/>
<dbReference type="InterPro" id="IPR002347">
    <property type="entry name" value="SDR_fam"/>
</dbReference>
<sequence>MGPTSTTRRRVLITGGSRGVGRALAESLAADGWDVVLTFRSEAQLAADVVAVIAERGGRASAARLDLEDAAAIRDLVRAEIDPANPHGGPFDALVANAAASAFKPALDLTANNLERSWATNVRSFVALAQAVVPTMPRDGRIVALSSYGARRAFPLYGALGADKAALESWVRHLAAELGPRGITVNAVNGGMFDTDSARHYNAVVGLGSDRTAQRIPLGRLGTAAELAGAVAFLLSPAASYITGTTLVVDGGLTVTAPPFWSDLAPAASPE</sequence>
<comment type="caution">
    <text evidence="3">The sequence shown here is derived from an EMBL/GenBank/DDBJ whole genome shotgun (WGS) entry which is preliminary data.</text>
</comment>
<reference evidence="4" key="1">
    <citation type="journal article" date="2019" name="Int. J. Syst. Evol. Microbiol.">
        <title>The Global Catalogue of Microorganisms (GCM) 10K type strain sequencing project: providing services to taxonomists for standard genome sequencing and annotation.</title>
        <authorList>
            <consortium name="The Broad Institute Genomics Platform"/>
            <consortium name="The Broad Institute Genome Sequencing Center for Infectious Disease"/>
            <person name="Wu L."/>
            <person name="Ma J."/>
        </authorList>
    </citation>
    <scope>NUCLEOTIDE SEQUENCE [LARGE SCALE GENOMIC DNA]</scope>
    <source>
        <strain evidence="4">NBRC 108894</strain>
    </source>
</reference>
<keyword evidence="2" id="KW-0560">Oxidoreductase</keyword>
<organism evidence="3 4">
    <name type="scientific">Pseudolysinimonas kribbensis</name>
    <dbReference type="NCBI Taxonomy" id="433641"/>
    <lineage>
        <taxon>Bacteria</taxon>
        <taxon>Bacillati</taxon>
        <taxon>Actinomycetota</taxon>
        <taxon>Actinomycetes</taxon>
        <taxon>Micrococcales</taxon>
        <taxon>Microbacteriaceae</taxon>
        <taxon>Pseudolysinimonas</taxon>
    </lineage>
</organism>
<dbReference type="SUPFAM" id="SSF51735">
    <property type="entry name" value="NAD(P)-binding Rossmann-fold domains"/>
    <property type="match status" value="1"/>
</dbReference>
<dbReference type="Proteomes" id="UP001157034">
    <property type="component" value="Unassembled WGS sequence"/>
</dbReference>
<dbReference type="InterPro" id="IPR036291">
    <property type="entry name" value="NAD(P)-bd_dom_sf"/>
</dbReference>
<comment type="similarity">
    <text evidence="1">Belongs to the short-chain dehydrogenases/reductases (SDR) family.</text>
</comment>
<evidence type="ECO:0000256" key="1">
    <source>
        <dbReference type="ARBA" id="ARBA00006484"/>
    </source>
</evidence>
<protein>
    <submittedName>
        <fullName evidence="3">3-oxoacyl-ACP reductase</fullName>
    </submittedName>
</protein>
<dbReference type="EMBL" id="BSVB01000001">
    <property type="protein sequence ID" value="GMA96470.1"/>
    <property type="molecule type" value="Genomic_DNA"/>
</dbReference>
<evidence type="ECO:0000256" key="2">
    <source>
        <dbReference type="ARBA" id="ARBA00023002"/>
    </source>
</evidence>
<keyword evidence="4" id="KW-1185">Reference proteome</keyword>
<dbReference type="PRINTS" id="PR00081">
    <property type="entry name" value="GDHRDH"/>
</dbReference>
<dbReference type="Pfam" id="PF13561">
    <property type="entry name" value="adh_short_C2"/>
    <property type="match status" value="1"/>
</dbReference>